<reference evidence="2" key="1">
    <citation type="submission" date="2017-09" db="EMBL/GenBank/DDBJ databases">
        <title>Polyketide synthases of a Diaporthe helianthi virulent isolate.</title>
        <authorList>
            <person name="Baroncelli R."/>
        </authorList>
    </citation>
    <scope>NUCLEOTIDE SEQUENCE [LARGE SCALE GENOMIC DNA]</scope>
    <source>
        <strain evidence="2">7/96</strain>
    </source>
</reference>
<organism evidence="2 3">
    <name type="scientific">Diaporthe helianthi</name>
    <dbReference type="NCBI Taxonomy" id="158607"/>
    <lineage>
        <taxon>Eukaryota</taxon>
        <taxon>Fungi</taxon>
        <taxon>Dikarya</taxon>
        <taxon>Ascomycota</taxon>
        <taxon>Pezizomycotina</taxon>
        <taxon>Sordariomycetes</taxon>
        <taxon>Sordariomycetidae</taxon>
        <taxon>Diaporthales</taxon>
        <taxon>Diaporthaceae</taxon>
        <taxon>Diaporthe</taxon>
    </lineage>
</organism>
<evidence type="ECO:0000313" key="2">
    <source>
        <dbReference type="EMBL" id="POS79195.1"/>
    </source>
</evidence>
<dbReference type="Proteomes" id="UP000094444">
    <property type="component" value="Unassembled WGS sequence"/>
</dbReference>
<dbReference type="OrthoDB" id="3552888at2759"/>
<dbReference type="EMBL" id="MAVT02000131">
    <property type="protein sequence ID" value="POS79195.1"/>
    <property type="molecule type" value="Genomic_DNA"/>
</dbReference>
<keyword evidence="3" id="KW-1185">Reference proteome</keyword>
<proteinExistence type="predicted"/>
<keyword evidence="1" id="KW-0732">Signal</keyword>
<sequence>MLSQFVIFFLALLGSTIAADGTQLPNSSLTWTGEVAGHGKVTLHGDASSVEEQIFALNPSLAKDRYDPTRQPASNIITLPDYEDFDVFDAGNSTYRYTSPDGLATRDDVNGEKKVSEFFRQMDWYCATFATGNVTELPDLLYRVGAPGGLVSESATWSIAGVPGGTNCERLACAETAEGDPGYTAIYWCNDSGDMVTTAATNLVAAAASIAKGHRAFNFAGCCLESQTLGSSHAISGQMHLGNGTNINIGYGDCPVPWYFTHLGGYSYPGVLGYCS</sequence>
<dbReference type="InParanoid" id="A0A2P5I9M3"/>
<dbReference type="AlphaFoldDB" id="A0A2P5I9M3"/>
<feature type="chain" id="PRO_5015181141" evidence="1">
    <location>
        <begin position="19"/>
        <end position="276"/>
    </location>
</feature>
<gene>
    <name evidence="2" type="ORF">DHEL01_v202418</name>
</gene>
<comment type="caution">
    <text evidence="2">The sequence shown here is derived from an EMBL/GenBank/DDBJ whole genome shotgun (WGS) entry which is preliminary data.</text>
</comment>
<feature type="signal peptide" evidence="1">
    <location>
        <begin position="1"/>
        <end position="18"/>
    </location>
</feature>
<protein>
    <submittedName>
        <fullName evidence="2">Uncharacterized protein</fullName>
    </submittedName>
</protein>
<accession>A0A2P5I9M3</accession>
<name>A0A2P5I9M3_DIAHE</name>
<evidence type="ECO:0000313" key="3">
    <source>
        <dbReference type="Proteomes" id="UP000094444"/>
    </source>
</evidence>
<evidence type="ECO:0000256" key="1">
    <source>
        <dbReference type="SAM" id="SignalP"/>
    </source>
</evidence>